<accession>A0ACB6REA1</accession>
<name>A0ACB6REA1_9PLEO</name>
<comment type="caution">
    <text evidence="1">The sequence shown here is derived from an EMBL/GenBank/DDBJ whole genome shotgun (WGS) entry which is preliminary data.</text>
</comment>
<proteinExistence type="predicted"/>
<feature type="non-terminal residue" evidence="1">
    <location>
        <position position="52"/>
    </location>
</feature>
<organism evidence="1 2">
    <name type="scientific">Lindgomyces ingoldianus</name>
    <dbReference type="NCBI Taxonomy" id="673940"/>
    <lineage>
        <taxon>Eukaryota</taxon>
        <taxon>Fungi</taxon>
        <taxon>Dikarya</taxon>
        <taxon>Ascomycota</taxon>
        <taxon>Pezizomycotina</taxon>
        <taxon>Dothideomycetes</taxon>
        <taxon>Pleosporomycetidae</taxon>
        <taxon>Pleosporales</taxon>
        <taxon>Lindgomycetaceae</taxon>
        <taxon>Lindgomyces</taxon>
    </lineage>
</organism>
<protein>
    <submittedName>
        <fullName evidence="1">Uncharacterized protein</fullName>
    </submittedName>
</protein>
<reference evidence="1" key="1">
    <citation type="journal article" date="2020" name="Stud. Mycol.">
        <title>101 Dothideomycetes genomes: a test case for predicting lifestyles and emergence of pathogens.</title>
        <authorList>
            <person name="Haridas S."/>
            <person name="Albert R."/>
            <person name="Binder M."/>
            <person name="Bloem J."/>
            <person name="Labutti K."/>
            <person name="Salamov A."/>
            <person name="Andreopoulos B."/>
            <person name="Baker S."/>
            <person name="Barry K."/>
            <person name="Bills G."/>
            <person name="Bluhm B."/>
            <person name="Cannon C."/>
            <person name="Castanera R."/>
            <person name="Culley D."/>
            <person name="Daum C."/>
            <person name="Ezra D."/>
            <person name="Gonzalez J."/>
            <person name="Henrissat B."/>
            <person name="Kuo A."/>
            <person name="Liang C."/>
            <person name="Lipzen A."/>
            <person name="Lutzoni F."/>
            <person name="Magnuson J."/>
            <person name="Mondo S."/>
            <person name="Nolan M."/>
            <person name="Ohm R."/>
            <person name="Pangilinan J."/>
            <person name="Park H.-J."/>
            <person name="Ramirez L."/>
            <person name="Alfaro M."/>
            <person name="Sun H."/>
            <person name="Tritt A."/>
            <person name="Yoshinaga Y."/>
            <person name="Zwiers L.-H."/>
            <person name="Turgeon B."/>
            <person name="Goodwin S."/>
            <person name="Spatafora J."/>
            <person name="Crous P."/>
            <person name="Grigoriev I."/>
        </authorList>
    </citation>
    <scope>NUCLEOTIDE SEQUENCE</scope>
    <source>
        <strain evidence="1">ATCC 200398</strain>
    </source>
</reference>
<keyword evidence="2" id="KW-1185">Reference proteome</keyword>
<feature type="non-terminal residue" evidence="1">
    <location>
        <position position="1"/>
    </location>
</feature>
<dbReference type="Proteomes" id="UP000799755">
    <property type="component" value="Unassembled WGS sequence"/>
</dbReference>
<evidence type="ECO:0000313" key="1">
    <source>
        <dbReference type="EMBL" id="KAF2476662.1"/>
    </source>
</evidence>
<evidence type="ECO:0000313" key="2">
    <source>
        <dbReference type="Proteomes" id="UP000799755"/>
    </source>
</evidence>
<dbReference type="EMBL" id="MU003494">
    <property type="protein sequence ID" value="KAF2476662.1"/>
    <property type="molecule type" value="Genomic_DNA"/>
</dbReference>
<sequence>VDAICINQRDGNEKSWQVQLTRGIYQHASHATVWLGPSNTSTDLAMDYLKRL</sequence>
<gene>
    <name evidence="1" type="ORF">BDR25DRAFT_202949</name>
</gene>